<name>A0A4V5TIR2_9BACL</name>
<organism evidence="2 3">
    <name type="scientific">Brevibacillus antibioticus</name>
    <dbReference type="NCBI Taxonomy" id="2570228"/>
    <lineage>
        <taxon>Bacteria</taxon>
        <taxon>Bacillati</taxon>
        <taxon>Bacillota</taxon>
        <taxon>Bacilli</taxon>
        <taxon>Bacillales</taxon>
        <taxon>Paenibacillaceae</taxon>
        <taxon>Brevibacillus</taxon>
    </lineage>
</organism>
<evidence type="ECO:0000313" key="2">
    <source>
        <dbReference type="EMBL" id="TKI54923.1"/>
    </source>
</evidence>
<feature type="chain" id="PRO_5038949346" evidence="1">
    <location>
        <begin position="23"/>
        <end position="108"/>
    </location>
</feature>
<proteinExistence type="predicted"/>
<comment type="caution">
    <text evidence="2">The sequence shown here is derived from an EMBL/GenBank/DDBJ whole genome shotgun (WGS) entry which is preliminary data.</text>
</comment>
<dbReference type="Proteomes" id="UP000307841">
    <property type="component" value="Unassembled WGS sequence"/>
</dbReference>
<sequence length="108" mass="12134">MISKGKQTFLSSLAIATFMVVAAPVSASPILLTSELPSSSIQSNSDSITTQACNPCRVKSYLYPKKDYSRSDFTSTTYITVGGVEYFFWYIDDEESTATHWKVYFREE</sequence>
<evidence type="ECO:0000256" key="1">
    <source>
        <dbReference type="SAM" id="SignalP"/>
    </source>
</evidence>
<protein>
    <submittedName>
        <fullName evidence="2">Uncharacterized protein</fullName>
    </submittedName>
</protein>
<reference evidence="2 3" key="1">
    <citation type="submission" date="2019-04" db="EMBL/GenBank/DDBJ databases">
        <title>Whole genome sequencing of Brevibacillus sp. TGS2-1.</title>
        <authorList>
            <person name="Choi A."/>
        </authorList>
    </citation>
    <scope>NUCLEOTIDE SEQUENCE [LARGE SCALE GENOMIC DNA]</scope>
    <source>
        <strain evidence="2 3">TGS2-1</strain>
    </source>
</reference>
<gene>
    <name evidence="2" type="ORF">E8L90_05370</name>
</gene>
<evidence type="ECO:0000313" key="3">
    <source>
        <dbReference type="Proteomes" id="UP000307841"/>
    </source>
</evidence>
<keyword evidence="3" id="KW-1185">Reference proteome</keyword>
<dbReference type="RefSeq" id="WP_162309039.1">
    <property type="nucleotide sequence ID" value="NZ_SZNK01000001.1"/>
</dbReference>
<dbReference type="AlphaFoldDB" id="A0A4V5TIR2"/>
<feature type="signal peptide" evidence="1">
    <location>
        <begin position="1"/>
        <end position="22"/>
    </location>
</feature>
<dbReference type="EMBL" id="SZNK01000001">
    <property type="protein sequence ID" value="TKI54923.1"/>
    <property type="molecule type" value="Genomic_DNA"/>
</dbReference>
<dbReference type="OrthoDB" id="9951192at2"/>
<accession>A0A4V5TIR2</accession>
<keyword evidence="1" id="KW-0732">Signal</keyword>